<feature type="domain" description="Reverse transcriptase" evidence="1">
    <location>
        <begin position="1"/>
        <end position="102"/>
    </location>
</feature>
<evidence type="ECO:0000259" key="1">
    <source>
        <dbReference type="PROSITE" id="PS50878"/>
    </source>
</evidence>
<dbReference type="InterPro" id="IPR043502">
    <property type="entry name" value="DNA/RNA_pol_sf"/>
</dbReference>
<protein>
    <recommendedName>
        <fullName evidence="1">Reverse transcriptase domain-containing protein</fullName>
    </recommendedName>
</protein>
<accession>A0A8X6MK08</accession>
<evidence type="ECO:0000313" key="2">
    <source>
        <dbReference type="EMBL" id="GFS63261.1"/>
    </source>
</evidence>
<dbReference type="Pfam" id="PF00078">
    <property type="entry name" value="RVT_1"/>
    <property type="match status" value="1"/>
</dbReference>
<evidence type="ECO:0000313" key="3">
    <source>
        <dbReference type="Proteomes" id="UP000887013"/>
    </source>
</evidence>
<proteinExistence type="predicted"/>
<dbReference type="GO" id="GO:0071897">
    <property type="term" value="P:DNA biosynthetic process"/>
    <property type="evidence" value="ECO:0007669"/>
    <property type="project" value="UniProtKB-ARBA"/>
</dbReference>
<dbReference type="InterPro" id="IPR000477">
    <property type="entry name" value="RT_dom"/>
</dbReference>
<name>A0A8X6MK08_NEPPI</name>
<dbReference type="PROSITE" id="PS50878">
    <property type="entry name" value="RT_POL"/>
    <property type="match status" value="1"/>
</dbReference>
<keyword evidence="3" id="KW-1185">Reference proteome</keyword>
<dbReference type="OrthoDB" id="6503643at2759"/>
<reference evidence="2" key="1">
    <citation type="submission" date="2020-08" db="EMBL/GenBank/DDBJ databases">
        <title>Multicomponent nature underlies the extraordinary mechanical properties of spider dragline silk.</title>
        <authorList>
            <person name="Kono N."/>
            <person name="Nakamura H."/>
            <person name="Mori M."/>
            <person name="Yoshida Y."/>
            <person name="Ohtoshi R."/>
            <person name="Malay A.D."/>
            <person name="Moran D.A.P."/>
            <person name="Tomita M."/>
            <person name="Numata K."/>
            <person name="Arakawa K."/>
        </authorList>
    </citation>
    <scope>NUCLEOTIDE SEQUENCE</scope>
</reference>
<gene>
    <name evidence="2" type="ORF">NPIL_202411</name>
</gene>
<dbReference type="SUPFAM" id="SSF56672">
    <property type="entry name" value="DNA/RNA polymerases"/>
    <property type="match status" value="1"/>
</dbReference>
<dbReference type="AlphaFoldDB" id="A0A8X6MK08"/>
<sequence>MFSIVAIGLLLVILKFNLFYAGWTGPITMKAGVRQGSPLSAILFNLSLEQILRTGVSAPGYHLYGHELKCLAYADDLLLLSDSSLALQQNIDYLQCRGFGRP</sequence>
<comment type="caution">
    <text evidence="2">The sequence shown here is derived from an EMBL/GenBank/DDBJ whole genome shotgun (WGS) entry which is preliminary data.</text>
</comment>
<dbReference type="EMBL" id="BMAW01094005">
    <property type="protein sequence ID" value="GFS63261.1"/>
    <property type="molecule type" value="Genomic_DNA"/>
</dbReference>
<organism evidence="2 3">
    <name type="scientific">Nephila pilipes</name>
    <name type="common">Giant wood spider</name>
    <name type="synonym">Nephila maculata</name>
    <dbReference type="NCBI Taxonomy" id="299642"/>
    <lineage>
        <taxon>Eukaryota</taxon>
        <taxon>Metazoa</taxon>
        <taxon>Ecdysozoa</taxon>
        <taxon>Arthropoda</taxon>
        <taxon>Chelicerata</taxon>
        <taxon>Arachnida</taxon>
        <taxon>Araneae</taxon>
        <taxon>Araneomorphae</taxon>
        <taxon>Entelegynae</taxon>
        <taxon>Araneoidea</taxon>
        <taxon>Nephilidae</taxon>
        <taxon>Nephila</taxon>
    </lineage>
</organism>
<dbReference type="Proteomes" id="UP000887013">
    <property type="component" value="Unassembled WGS sequence"/>
</dbReference>